<gene>
    <name evidence="1" type="ORF">Cspa_c20320</name>
</gene>
<reference evidence="1 2" key="1">
    <citation type="submission" date="2013-02" db="EMBL/GenBank/DDBJ databases">
        <title>Genome sequence of Clostridium saccharoperbutylacetonicum N1-4(HMT).</title>
        <authorList>
            <person name="Poehlein A."/>
            <person name="Daniel R."/>
        </authorList>
    </citation>
    <scope>NUCLEOTIDE SEQUENCE [LARGE SCALE GENOMIC DNA]</scope>
    <source>
        <strain evidence="2">N1-4(HMT)</strain>
    </source>
</reference>
<dbReference type="KEGG" id="csr:Cspa_c20320"/>
<dbReference type="PATRIC" id="fig|931276.5.peg.2025"/>
<evidence type="ECO:0000313" key="1">
    <source>
        <dbReference type="EMBL" id="AGF55798.1"/>
    </source>
</evidence>
<dbReference type="EMBL" id="CP004121">
    <property type="protein sequence ID" value="AGF55798.1"/>
    <property type="molecule type" value="Genomic_DNA"/>
</dbReference>
<keyword evidence="2" id="KW-1185">Reference proteome</keyword>
<dbReference type="STRING" id="36745.CLSAP_18320"/>
<name>M1MHM1_9CLOT</name>
<proteinExistence type="predicted"/>
<sequence>MHQCQQLLKQKALFSRTVLLADKFIKRGHEVALCAAEDPNYHSIENVKNYYAPIPSILGIPKLDNKNILKYLKESIMHLRSLS</sequence>
<dbReference type="AlphaFoldDB" id="M1MHM1"/>
<organism evidence="1 2">
    <name type="scientific">Clostridium saccharoperbutylacetonicum N1-4(HMT)</name>
    <dbReference type="NCBI Taxonomy" id="931276"/>
    <lineage>
        <taxon>Bacteria</taxon>
        <taxon>Bacillati</taxon>
        <taxon>Bacillota</taxon>
        <taxon>Clostridia</taxon>
        <taxon>Eubacteriales</taxon>
        <taxon>Clostridiaceae</taxon>
        <taxon>Clostridium</taxon>
    </lineage>
</organism>
<accession>M1MHM1</accession>
<dbReference type="HOGENOM" id="CLU_2536728_0_0_9"/>
<dbReference type="OrthoDB" id="6620093at2"/>
<dbReference type="Proteomes" id="UP000011728">
    <property type="component" value="Chromosome"/>
</dbReference>
<protein>
    <submittedName>
        <fullName evidence="1">Uncharacterized protein</fullName>
    </submittedName>
</protein>
<evidence type="ECO:0000313" key="2">
    <source>
        <dbReference type="Proteomes" id="UP000011728"/>
    </source>
</evidence>